<evidence type="ECO:0000256" key="3">
    <source>
        <dbReference type="ARBA" id="ARBA00022722"/>
    </source>
</evidence>
<dbReference type="InterPro" id="IPR002121">
    <property type="entry name" value="HRDC_dom"/>
</dbReference>
<comment type="subcellular location">
    <subcellularLocation>
        <location evidence="1">Nucleus</location>
    </subcellularLocation>
</comment>
<feature type="compositionally biased region" description="Basic and acidic residues" evidence="9">
    <location>
        <begin position="745"/>
        <end position="768"/>
    </location>
</feature>
<comment type="caution">
    <text evidence="11">The sequence shown here is derived from an EMBL/GenBank/DDBJ whole genome shotgun (WGS) entry which is preliminary data.</text>
</comment>
<keyword evidence="2" id="KW-0698">rRNA processing</keyword>
<accession>A0A8H3ZP24</accession>
<dbReference type="PROSITE" id="PS50967">
    <property type="entry name" value="HRDC"/>
    <property type="match status" value="1"/>
</dbReference>
<evidence type="ECO:0000313" key="11">
    <source>
        <dbReference type="EMBL" id="KAF0320861.1"/>
    </source>
</evidence>
<dbReference type="InterPro" id="IPR044876">
    <property type="entry name" value="HRDC_dom_sf"/>
</dbReference>
<dbReference type="SUPFAM" id="SSF53098">
    <property type="entry name" value="Ribonuclease H-like"/>
    <property type="match status" value="1"/>
</dbReference>
<dbReference type="GO" id="GO:0000166">
    <property type="term" value="F:nucleotide binding"/>
    <property type="evidence" value="ECO:0007669"/>
    <property type="project" value="InterPro"/>
</dbReference>
<dbReference type="OrthoDB" id="2250022at2759"/>
<evidence type="ECO:0000256" key="8">
    <source>
        <dbReference type="ARBA" id="ARBA00043957"/>
    </source>
</evidence>
<dbReference type="GO" id="GO:0071036">
    <property type="term" value="P:nuclear polyadenylation-dependent snoRNA catabolic process"/>
    <property type="evidence" value="ECO:0007669"/>
    <property type="project" value="TreeGrafter"/>
</dbReference>
<organism evidence="11 12">
    <name type="scientific">Colletotrichum asianum</name>
    <dbReference type="NCBI Taxonomy" id="702518"/>
    <lineage>
        <taxon>Eukaryota</taxon>
        <taxon>Fungi</taxon>
        <taxon>Dikarya</taxon>
        <taxon>Ascomycota</taxon>
        <taxon>Pezizomycotina</taxon>
        <taxon>Sordariomycetes</taxon>
        <taxon>Hypocreomycetidae</taxon>
        <taxon>Glomerellales</taxon>
        <taxon>Glomerellaceae</taxon>
        <taxon>Colletotrichum</taxon>
        <taxon>Colletotrichum gloeosporioides species complex</taxon>
    </lineage>
</organism>
<feature type="region of interest" description="Disordered" evidence="9">
    <location>
        <begin position="817"/>
        <end position="929"/>
    </location>
</feature>
<dbReference type="GO" id="GO:0071040">
    <property type="term" value="P:nuclear polyadenylation-dependent antisense transcript catabolic process"/>
    <property type="evidence" value="ECO:0007669"/>
    <property type="project" value="TreeGrafter"/>
</dbReference>
<dbReference type="Pfam" id="PF08066">
    <property type="entry name" value="PMC2NT"/>
    <property type="match status" value="1"/>
</dbReference>
<protein>
    <submittedName>
        <fullName evidence="11">3'-5' exonuclease</fullName>
    </submittedName>
</protein>
<dbReference type="Gene3D" id="1.10.150.80">
    <property type="entry name" value="HRDC domain"/>
    <property type="match status" value="1"/>
</dbReference>
<dbReference type="PANTHER" id="PTHR12124:SF47">
    <property type="entry name" value="EXOSOME COMPONENT 10"/>
    <property type="match status" value="1"/>
</dbReference>
<evidence type="ECO:0000313" key="12">
    <source>
        <dbReference type="Proteomes" id="UP000434172"/>
    </source>
</evidence>
<reference evidence="11 12" key="1">
    <citation type="submission" date="2019-12" db="EMBL/GenBank/DDBJ databases">
        <title>A genome sequence resource for the geographically widespread anthracnose pathogen Colletotrichum asianum.</title>
        <authorList>
            <person name="Meng Y."/>
        </authorList>
    </citation>
    <scope>NUCLEOTIDE SEQUENCE [LARGE SCALE GENOMIC DNA]</scope>
    <source>
        <strain evidence="11 12">ICMP 18580</strain>
    </source>
</reference>
<evidence type="ECO:0000256" key="1">
    <source>
        <dbReference type="ARBA" id="ARBA00004123"/>
    </source>
</evidence>
<dbReference type="InterPro" id="IPR045092">
    <property type="entry name" value="Rrp6-like"/>
</dbReference>
<evidence type="ECO:0000259" key="10">
    <source>
        <dbReference type="PROSITE" id="PS50967"/>
    </source>
</evidence>
<dbReference type="Pfam" id="PF01612">
    <property type="entry name" value="DNA_pol_A_exo1"/>
    <property type="match status" value="1"/>
</dbReference>
<dbReference type="InterPro" id="IPR036397">
    <property type="entry name" value="RNaseH_sf"/>
</dbReference>
<dbReference type="InterPro" id="IPR012588">
    <property type="entry name" value="Exosome-assoc_fac_Rrp6_N"/>
</dbReference>
<feature type="region of interest" description="Disordered" evidence="9">
    <location>
        <begin position="682"/>
        <end position="768"/>
    </location>
</feature>
<gene>
    <name evidence="11" type="ORF">GQ607_011945</name>
</gene>
<dbReference type="InterPro" id="IPR049559">
    <property type="entry name" value="Rrp6p-like_exo"/>
</dbReference>
<dbReference type="GO" id="GO:0000467">
    <property type="term" value="P:exonucleolytic trimming to generate mature 3'-end of 5.8S rRNA from tricistronic rRNA transcript (SSU-rRNA, 5.8S rRNA, LSU-rRNA)"/>
    <property type="evidence" value="ECO:0007669"/>
    <property type="project" value="InterPro"/>
</dbReference>
<name>A0A8H3ZP24_9PEZI</name>
<dbReference type="GO" id="GO:0071044">
    <property type="term" value="P:histone mRNA catabolic process"/>
    <property type="evidence" value="ECO:0007669"/>
    <property type="project" value="TreeGrafter"/>
</dbReference>
<dbReference type="AlphaFoldDB" id="A0A8H3ZP24"/>
<dbReference type="InterPro" id="IPR012337">
    <property type="entry name" value="RNaseH-like_sf"/>
</dbReference>
<dbReference type="SMART" id="SM00341">
    <property type="entry name" value="HRDC"/>
    <property type="match status" value="1"/>
</dbReference>
<dbReference type="GO" id="GO:0071038">
    <property type="term" value="P:TRAMP-dependent tRNA surveillance pathway"/>
    <property type="evidence" value="ECO:0007669"/>
    <property type="project" value="TreeGrafter"/>
</dbReference>
<sequence length="929" mass="103750">MTSPKDFKSLQDKVQSALVATTRSVNRIAAEDLAFQRAVNPGVGDDLDAKTERLLELSTTLLKSAASVCGLNAPNLEDADDIDLRWRSVVDVVDSVLEKADTSIDEYTGAIKRKDAPTADASQAKKAKTTGTDKVIRNANISKPQLNFDPPVDNNATWKPILTEKPHAKVPLKQSLVSNETDGFVTYDYTIFLPLLHMDKSTDSKQTRSRINKRHKTRGSIKSINGEIRYKHPYEAEILEAKYPDRVYQQAEPIPWQPVDKTEATWVDTFEGVLEMLEELKKAKEIAVDLEHHDFRTYVGLTSLMQISTREKDWVVDTLKPWRRQLQVLNQVFADPNIVKVFHGSYMDIIWLQRDLGLYVNGLFDTFYACEALHYPQKSLAFLLSKFANFDADKRYQMADWRMRQVESKGLTHTSLTLDSPLSPEMLYYARSDTHYLLYVYDKVRNELVMKSNRGNPGTDYIETVLQKSKSQSLSRYEGEHFDPVSGKGPKGWYGLLLKHPAPFSGQQFAVYRAVWAWRDEVARREDESTAYVLPNAIIGDIAKRMPPDAKALHALIPPSSHIARRNVSDIWARYQEARERGVEEPSLYHFFRSDLPSRPAKPLVETAVDDAADVAAEPGQLAQSQLFGSMALSSAWEATPSAANGLGDFVMLPWQKFVQNVATTEATAQEDVAMEGGVEAEAKAAPQLEAPPVEEEFTLKAGTKRRAPAQEESDGSDDESGSDESSVDIVLERADGTPSGKRGKTTEGDRKAKVEQKRADKVARYTEDYQRAQAEVERLTKDVAEDRAYPVQLEEAQGIASEKKQKLDNYVTALANRKAKAEKKAAAKARKQEKAERKKQKEAEKLAKKAAKKAAKSKSESEGDDDEEEEAFDYGQAASVLHAKRNGGGVKKVAKPAFDPYAKTGDDAPKGARKAPPPRGEKSATFKR</sequence>
<evidence type="ECO:0000256" key="5">
    <source>
        <dbReference type="ARBA" id="ARBA00022835"/>
    </source>
</evidence>
<feature type="compositionally biased region" description="Basic and acidic residues" evidence="9">
    <location>
        <begin position="920"/>
        <end position="929"/>
    </location>
</feature>
<dbReference type="GO" id="GO:0071037">
    <property type="term" value="P:nuclear polyadenylation-dependent snRNA catabolic process"/>
    <property type="evidence" value="ECO:0007669"/>
    <property type="project" value="TreeGrafter"/>
</dbReference>
<evidence type="ECO:0000256" key="6">
    <source>
        <dbReference type="ARBA" id="ARBA00022839"/>
    </source>
</evidence>
<dbReference type="InterPro" id="IPR002562">
    <property type="entry name" value="3'-5'_exonuclease_dom"/>
</dbReference>
<dbReference type="CDD" id="cd06147">
    <property type="entry name" value="Rrp6p_like_exo"/>
    <property type="match status" value="1"/>
</dbReference>
<dbReference type="Pfam" id="PF00570">
    <property type="entry name" value="HRDC"/>
    <property type="match status" value="1"/>
</dbReference>
<dbReference type="FunFam" id="1.10.150.80:FF:000001">
    <property type="entry name" value="Putative exosome component 10"/>
    <property type="match status" value="1"/>
</dbReference>
<feature type="compositionally biased region" description="Basic and acidic residues" evidence="9">
    <location>
        <begin position="823"/>
        <end position="848"/>
    </location>
</feature>
<keyword evidence="5" id="KW-0271">Exosome</keyword>
<keyword evidence="3" id="KW-0540">Nuclease</keyword>
<dbReference type="GO" id="GO:0000176">
    <property type="term" value="C:nuclear exosome (RNase complex)"/>
    <property type="evidence" value="ECO:0007669"/>
    <property type="project" value="InterPro"/>
</dbReference>
<evidence type="ECO:0000256" key="9">
    <source>
        <dbReference type="SAM" id="MobiDB-lite"/>
    </source>
</evidence>
<comment type="similarity">
    <text evidence="8">Belongs to the exosome component 10/RRP6 family.</text>
</comment>
<dbReference type="GO" id="GO:0071039">
    <property type="term" value="P:nuclear polyadenylation-dependent CUT catabolic process"/>
    <property type="evidence" value="ECO:0007669"/>
    <property type="project" value="TreeGrafter"/>
</dbReference>
<keyword evidence="12" id="KW-1185">Reference proteome</keyword>
<dbReference type="PANTHER" id="PTHR12124">
    <property type="entry name" value="POLYMYOSITIS/SCLERODERMA AUTOANTIGEN-RELATED"/>
    <property type="match status" value="1"/>
</dbReference>
<feature type="compositionally biased region" description="Acidic residues" evidence="9">
    <location>
        <begin position="712"/>
        <end position="727"/>
    </location>
</feature>
<keyword evidence="4" id="KW-0378">Hydrolase</keyword>
<dbReference type="GO" id="GO:0003727">
    <property type="term" value="F:single-stranded RNA binding"/>
    <property type="evidence" value="ECO:0007669"/>
    <property type="project" value="TreeGrafter"/>
</dbReference>
<evidence type="ECO:0000256" key="7">
    <source>
        <dbReference type="ARBA" id="ARBA00023242"/>
    </source>
</evidence>
<dbReference type="EMBL" id="WOWK01000078">
    <property type="protein sequence ID" value="KAF0320861.1"/>
    <property type="molecule type" value="Genomic_DNA"/>
</dbReference>
<dbReference type="InterPro" id="IPR010997">
    <property type="entry name" value="HRDC-like_sf"/>
</dbReference>
<keyword evidence="7" id="KW-0539">Nucleus</keyword>
<dbReference type="GO" id="GO:0005730">
    <property type="term" value="C:nucleolus"/>
    <property type="evidence" value="ECO:0007669"/>
    <property type="project" value="TreeGrafter"/>
</dbReference>
<dbReference type="SMART" id="SM00474">
    <property type="entry name" value="35EXOc"/>
    <property type="match status" value="1"/>
</dbReference>
<proteinExistence type="inferred from homology"/>
<dbReference type="Gene3D" id="3.30.420.10">
    <property type="entry name" value="Ribonuclease H-like superfamily/Ribonuclease H"/>
    <property type="match status" value="1"/>
</dbReference>
<dbReference type="SUPFAM" id="SSF47819">
    <property type="entry name" value="HRDC-like"/>
    <property type="match status" value="1"/>
</dbReference>
<dbReference type="Proteomes" id="UP000434172">
    <property type="component" value="Unassembled WGS sequence"/>
</dbReference>
<dbReference type="GO" id="GO:0000175">
    <property type="term" value="F:3'-5'-RNA exonuclease activity"/>
    <property type="evidence" value="ECO:0007669"/>
    <property type="project" value="InterPro"/>
</dbReference>
<feature type="domain" description="HRDC" evidence="10">
    <location>
        <begin position="505"/>
        <end position="585"/>
    </location>
</feature>
<keyword evidence="6 11" id="KW-0269">Exonuclease</keyword>
<dbReference type="GO" id="GO:0071051">
    <property type="term" value="P:poly(A)-dependent snoRNA 3'-end processing"/>
    <property type="evidence" value="ECO:0007669"/>
    <property type="project" value="TreeGrafter"/>
</dbReference>
<feature type="compositionally biased region" description="Acidic residues" evidence="9">
    <location>
        <begin position="863"/>
        <end position="873"/>
    </location>
</feature>
<evidence type="ECO:0000256" key="2">
    <source>
        <dbReference type="ARBA" id="ARBA00022552"/>
    </source>
</evidence>
<evidence type="ECO:0000256" key="4">
    <source>
        <dbReference type="ARBA" id="ARBA00022801"/>
    </source>
</evidence>
<dbReference type="GO" id="GO:0071035">
    <property type="term" value="P:nuclear polyadenylation-dependent rRNA catabolic process"/>
    <property type="evidence" value="ECO:0007669"/>
    <property type="project" value="TreeGrafter"/>
</dbReference>